<evidence type="ECO:0000313" key="2">
    <source>
        <dbReference type="Proteomes" id="UP000594014"/>
    </source>
</evidence>
<reference evidence="1" key="1">
    <citation type="submission" date="2019-08" db="EMBL/GenBank/DDBJ databases">
        <title>Genome sequence of Clostridiales bacterium MT110.</title>
        <authorList>
            <person name="Cao J."/>
        </authorList>
    </citation>
    <scope>NUCLEOTIDE SEQUENCE</scope>
    <source>
        <strain evidence="1">MT110</strain>
    </source>
</reference>
<evidence type="ECO:0000313" key="1">
    <source>
        <dbReference type="EMBL" id="QOX63047.1"/>
    </source>
</evidence>
<proteinExistence type="predicted"/>
<sequence>MNQLADPSVDLLLNQRNSNFIKERKKLAIVTGSEATKETLCSQMKYYLEDCVDIEGYSEEVMVKDPIQADLVVMSSKILSEEMAEYVSPECPVLIAKRSLNIENIEKLFGIPKGTSVFFVNDIKENAVGCIEALQEIGIDYLELIPYYPGCRIYRNANIAVTAGEMALVPDHVEKAIDLGARIIDISSIVEILKLLDLMDQKLSLVSEKYKETMIRFSNHLYHLFNEASSMNQYLARILNQINDGIIAYYGSGIISIFNEKSREIFGAASAGDLIHNVIADSSIKEYLLAEEDLSDRLFRLNQEDLIISKFRIDKLDTTVCTIKNTKENKDIEVKLRQDLIRKGYIGKYRFSDIAGNSTVISDAVHIAKKLAKSDLNILIYGESGVGKELFASAIHNESLRNRGPFVAINFSAISEDLIESELFGYEEGAFTGAKKGGRLGIFEQANQGTIFLDEIGDISLRIQARLLRVLQEKEIRRVGGSENIPIDVRVIAATNKNLVQMCRDGSFREDLYHRLKKFYLKVPPLRERCQDIEVLVHHFLKKHGRGRLQISAEVMETLRMNRWNGNVRELENVMEYFIAVCDTGTVRMSDLPEDFFDESVMGHGGQNTESATVRGIQNPMMIDHDASGIQTRNDDAEYTTYSEALCQRGNLEEYLFFLKLIKEYTDRGQTISRKTMAEDAKNRFPYLTEERVRKRTDDLQALKLITKSAGRVGMRLTINGLKYVNYNTQ</sequence>
<accession>A0ACD1A9C9</accession>
<dbReference type="Proteomes" id="UP000594014">
    <property type="component" value="Chromosome"/>
</dbReference>
<dbReference type="EMBL" id="CP042469">
    <property type="protein sequence ID" value="QOX63047.1"/>
    <property type="molecule type" value="Genomic_DNA"/>
</dbReference>
<gene>
    <name evidence="1" type="ORF">FRZ06_06680</name>
</gene>
<organism evidence="1 2">
    <name type="scientific">Anoxybacterium hadale</name>
    <dbReference type="NCBI Taxonomy" id="3408580"/>
    <lineage>
        <taxon>Bacteria</taxon>
        <taxon>Bacillati</taxon>
        <taxon>Bacillota</taxon>
        <taxon>Clostridia</taxon>
        <taxon>Peptostreptococcales</taxon>
        <taxon>Anaerovoracaceae</taxon>
        <taxon>Anoxybacterium</taxon>
    </lineage>
</organism>
<name>A0ACD1A9C9_9FIRM</name>
<keyword evidence="2" id="KW-1185">Reference proteome</keyword>
<protein>
    <submittedName>
        <fullName evidence="1">AAA family ATPase</fullName>
    </submittedName>
</protein>